<evidence type="ECO:0000256" key="7">
    <source>
        <dbReference type="SAM" id="MobiDB-lite"/>
    </source>
</evidence>
<keyword evidence="10" id="KW-1185">Reference proteome</keyword>
<dbReference type="GO" id="GO:0003677">
    <property type="term" value="F:DNA binding"/>
    <property type="evidence" value="ECO:0007669"/>
    <property type="project" value="UniProtKB-UniRule"/>
</dbReference>
<evidence type="ECO:0000256" key="5">
    <source>
        <dbReference type="PROSITE-ProRule" id="PRU00339"/>
    </source>
</evidence>
<dbReference type="PROSITE" id="PS51755">
    <property type="entry name" value="OMPR_PHOB"/>
    <property type="match status" value="1"/>
</dbReference>
<dbReference type="Gene3D" id="1.10.10.10">
    <property type="entry name" value="Winged helix-like DNA-binding domain superfamily/Winged helix DNA-binding domain"/>
    <property type="match status" value="1"/>
</dbReference>
<reference evidence="9 10" key="2">
    <citation type="submission" date="2020-03" db="EMBL/GenBank/DDBJ databases">
        <authorList>
            <person name="Ichikawa N."/>
            <person name="Kimura A."/>
            <person name="Kitahashi Y."/>
            <person name="Uohara A."/>
        </authorList>
    </citation>
    <scope>NUCLEOTIDE SEQUENCE [LARGE SCALE GENOMIC DNA]</scope>
    <source>
        <strain evidence="9 10">NBRC 108639</strain>
    </source>
</reference>
<dbReference type="PANTHER" id="PTHR35807:SF1">
    <property type="entry name" value="TRANSCRIPTIONAL REGULATOR REDD"/>
    <property type="match status" value="1"/>
</dbReference>
<evidence type="ECO:0000313" key="10">
    <source>
        <dbReference type="Proteomes" id="UP000482800"/>
    </source>
</evidence>
<organism evidence="9 10">
    <name type="scientific">Phytohabitans houttuyneae</name>
    <dbReference type="NCBI Taxonomy" id="1076126"/>
    <lineage>
        <taxon>Bacteria</taxon>
        <taxon>Bacillati</taxon>
        <taxon>Actinomycetota</taxon>
        <taxon>Actinomycetes</taxon>
        <taxon>Micromonosporales</taxon>
        <taxon>Micromonosporaceae</taxon>
    </lineage>
</organism>
<dbReference type="InterPro" id="IPR019734">
    <property type="entry name" value="TPR_rpt"/>
</dbReference>
<evidence type="ECO:0000313" key="9">
    <source>
        <dbReference type="EMBL" id="GFJ79590.1"/>
    </source>
</evidence>
<dbReference type="PRINTS" id="PR00364">
    <property type="entry name" value="DISEASERSIST"/>
</dbReference>
<dbReference type="AlphaFoldDB" id="A0A6V8K7U2"/>
<name>A0A6V8K7U2_9ACTN</name>
<dbReference type="InterPro" id="IPR001867">
    <property type="entry name" value="OmpR/PhoB-type_DNA-bd"/>
</dbReference>
<dbReference type="GO" id="GO:0000160">
    <property type="term" value="P:phosphorelay signal transduction system"/>
    <property type="evidence" value="ECO:0007669"/>
    <property type="project" value="InterPro"/>
</dbReference>
<dbReference type="Pfam" id="PF00486">
    <property type="entry name" value="Trans_reg_C"/>
    <property type="match status" value="1"/>
</dbReference>
<dbReference type="SUPFAM" id="SSF46894">
    <property type="entry name" value="C-terminal effector domain of the bipartite response regulators"/>
    <property type="match status" value="1"/>
</dbReference>
<feature type="domain" description="OmpR/PhoB-type" evidence="8">
    <location>
        <begin position="1"/>
        <end position="94"/>
    </location>
</feature>
<dbReference type="SUPFAM" id="SSF48452">
    <property type="entry name" value="TPR-like"/>
    <property type="match status" value="3"/>
</dbReference>
<feature type="DNA-binding region" description="OmpR/PhoB-type" evidence="6">
    <location>
        <begin position="1"/>
        <end position="94"/>
    </location>
</feature>
<dbReference type="InterPro" id="IPR036388">
    <property type="entry name" value="WH-like_DNA-bd_sf"/>
</dbReference>
<dbReference type="InterPro" id="IPR011990">
    <property type="entry name" value="TPR-like_helical_dom_sf"/>
</dbReference>
<evidence type="ECO:0000259" key="8">
    <source>
        <dbReference type="PROSITE" id="PS51755"/>
    </source>
</evidence>
<evidence type="ECO:0000256" key="3">
    <source>
        <dbReference type="ARBA" id="ARBA00023125"/>
    </source>
</evidence>
<dbReference type="EMBL" id="BLPF01000001">
    <property type="protein sequence ID" value="GFJ79590.1"/>
    <property type="molecule type" value="Genomic_DNA"/>
</dbReference>
<dbReference type="Proteomes" id="UP000482800">
    <property type="component" value="Unassembled WGS sequence"/>
</dbReference>
<dbReference type="SMART" id="SM01043">
    <property type="entry name" value="BTAD"/>
    <property type="match status" value="1"/>
</dbReference>
<dbReference type="SMART" id="SM00028">
    <property type="entry name" value="TPR"/>
    <property type="match status" value="7"/>
</dbReference>
<dbReference type="CDD" id="cd15831">
    <property type="entry name" value="BTAD"/>
    <property type="match status" value="1"/>
</dbReference>
<dbReference type="RefSeq" id="WP_218579052.1">
    <property type="nucleotide sequence ID" value="NZ_BAABGO010000001.1"/>
</dbReference>
<proteinExistence type="inferred from homology"/>
<dbReference type="InterPro" id="IPR027417">
    <property type="entry name" value="P-loop_NTPase"/>
</dbReference>
<comment type="caution">
    <text evidence="9">The sequence shown here is derived from an EMBL/GenBank/DDBJ whole genome shotgun (WGS) entry which is preliminary data.</text>
</comment>
<dbReference type="InterPro" id="IPR005158">
    <property type="entry name" value="BTAD"/>
</dbReference>
<keyword evidence="5" id="KW-0802">TPR repeat</keyword>
<feature type="region of interest" description="Disordered" evidence="7">
    <location>
        <begin position="628"/>
        <end position="648"/>
    </location>
</feature>
<dbReference type="PROSITE" id="PS50005">
    <property type="entry name" value="TPR"/>
    <property type="match status" value="1"/>
</dbReference>
<comment type="similarity">
    <text evidence="1">Belongs to the AfsR/DnrI/RedD regulatory family.</text>
</comment>
<dbReference type="Pfam" id="PF00931">
    <property type="entry name" value="NB-ARC"/>
    <property type="match status" value="1"/>
</dbReference>
<dbReference type="SMART" id="SM00862">
    <property type="entry name" value="Trans_reg_C"/>
    <property type="match status" value="1"/>
</dbReference>
<dbReference type="SUPFAM" id="SSF52540">
    <property type="entry name" value="P-loop containing nucleoside triphosphate hydrolases"/>
    <property type="match status" value="1"/>
</dbReference>
<evidence type="ECO:0000256" key="1">
    <source>
        <dbReference type="ARBA" id="ARBA00005820"/>
    </source>
</evidence>
<keyword evidence="3 6" id="KW-0238">DNA-binding</keyword>
<protein>
    <submittedName>
        <fullName evidence="9">SARP family transcriptional regulator</fullName>
    </submittedName>
</protein>
<dbReference type="InterPro" id="IPR002182">
    <property type="entry name" value="NB-ARC"/>
</dbReference>
<keyword evidence="2" id="KW-0805">Transcription regulation</keyword>
<dbReference type="Pfam" id="PF13424">
    <property type="entry name" value="TPR_12"/>
    <property type="match status" value="3"/>
</dbReference>
<gene>
    <name evidence="9" type="ORF">Phou_037700</name>
</gene>
<evidence type="ECO:0000256" key="2">
    <source>
        <dbReference type="ARBA" id="ARBA00023015"/>
    </source>
</evidence>
<dbReference type="GO" id="GO:0006355">
    <property type="term" value="P:regulation of DNA-templated transcription"/>
    <property type="evidence" value="ECO:0007669"/>
    <property type="project" value="InterPro"/>
</dbReference>
<reference evidence="9 10" key="1">
    <citation type="submission" date="2020-03" db="EMBL/GenBank/DDBJ databases">
        <title>Whole genome shotgun sequence of Phytohabitans houttuyneae NBRC 108639.</title>
        <authorList>
            <person name="Komaki H."/>
            <person name="Tamura T."/>
        </authorList>
    </citation>
    <scope>NUCLEOTIDE SEQUENCE [LARGE SCALE GENOMIC DNA]</scope>
    <source>
        <strain evidence="9 10">NBRC 108639</strain>
    </source>
</reference>
<dbReference type="InterPro" id="IPR016032">
    <property type="entry name" value="Sig_transdc_resp-reg_C-effctor"/>
</dbReference>
<evidence type="ECO:0000256" key="6">
    <source>
        <dbReference type="PROSITE-ProRule" id="PRU01091"/>
    </source>
</evidence>
<dbReference type="GO" id="GO:0043531">
    <property type="term" value="F:ADP binding"/>
    <property type="evidence" value="ECO:0007669"/>
    <property type="project" value="InterPro"/>
</dbReference>
<accession>A0A6V8K7U2</accession>
<dbReference type="InterPro" id="IPR051677">
    <property type="entry name" value="AfsR-DnrI-RedD_regulator"/>
</dbReference>
<sequence length="1008" mass="106481">MELRLLGPVEVHTGTRRLAGGRPQQAVVLAALAVDAGRLVPVESLIVRVWGSSPPPRARQLLQTHINRIRRMLGEAAGGGGLVVRRADGYLLELAPERVDMHRFGRLVERAAAAGHSAEDRVELLREALGLWRGEPLAGLSGQWVEHTRHVWRQQRLSALLAWARAELEVSNAPAVIDRVTGELAEHPLVEPLAAVLMRALAAAGRAAEALDRYAATRAHLAEELGADPGPELQAVHQAILRGEGGPPPPAATAAASQHTPAQLPADVAAFTGRGDELERLDAILAAPGGTAAAAVVLSAVSGTAGVGKTALAIHWAHQVRGRFPDGQLYVNLRGYDPDQPVTAADALARFLAALGVPGPEIPLDQDERAARYRSALAGRRMLILLDNASSAEQVRPLLPGTGGCAVVITSRDRLAGLVARDGAHRLDLDLLPPADAYALLHRLIGDRTHAEPVATASLVDLCARLPLALRVAAELAVSRPGTSLTRLAGELAERQRRLELLDAGGDPRSTVAMVFSWSIQHLPPEAARTFRLLGLHPGADADAYAVAALTGADLAATRRDLDTLTRAHLVDPTAPGRYGMHDLLRAYAASLASTQDTEDTRSAALDRLYAYYLATAMTAMDHLYPAESHRRPRVPPPSTPSPALAGAGSARAWLDAERAALVATVRGAPPGSAYPTLLSTTLFRYLDGGHYTDAMAVHDAAYEAARQAGDLAGQAHALRGIGAVHLKLGRYTAAAEHFEQAATLFAKADDLAGQAVALTALGTVEQRQGTYASAADHHQQAMALFRQAGDGSGEGRALNNLAIIETLLGRHAESARHHEEAATLARQAGDGSGEAAALNNLGLVEQRLGRDEEAAEHHRQAVALFRQLGDRSGEASSLDNLGIAHTRLGQPAQAATYFELALTLFREIGDREGQAWALNGLGEAAHARGEPGDALEHHGAALAITLDIGAVDQQARALAGLGHAHHALGDAERARSRYGEALVLYTDLESFEAAKVRTRLAALPPQP</sequence>
<dbReference type="Pfam" id="PF03704">
    <property type="entry name" value="BTAD"/>
    <property type="match status" value="1"/>
</dbReference>
<dbReference type="PANTHER" id="PTHR35807">
    <property type="entry name" value="TRANSCRIPTIONAL REGULATOR REDD-RELATED"/>
    <property type="match status" value="1"/>
</dbReference>
<dbReference type="Gene3D" id="1.25.40.10">
    <property type="entry name" value="Tetratricopeptide repeat domain"/>
    <property type="match status" value="3"/>
</dbReference>
<feature type="repeat" description="TPR" evidence="5">
    <location>
        <begin position="716"/>
        <end position="749"/>
    </location>
</feature>
<evidence type="ECO:0000256" key="4">
    <source>
        <dbReference type="ARBA" id="ARBA00023163"/>
    </source>
</evidence>
<keyword evidence="4" id="KW-0804">Transcription</keyword>